<evidence type="ECO:0000313" key="3">
    <source>
        <dbReference type="EMBL" id="KAF9594946.1"/>
    </source>
</evidence>
<organism evidence="3 4">
    <name type="scientific">Coptis chinensis</name>
    <dbReference type="NCBI Taxonomy" id="261450"/>
    <lineage>
        <taxon>Eukaryota</taxon>
        <taxon>Viridiplantae</taxon>
        <taxon>Streptophyta</taxon>
        <taxon>Embryophyta</taxon>
        <taxon>Tracheophyta</taxon>
        <taxon>Spermatophyta</taxon>
        <taxon>Magnoliopsida</taxon>
        <taxon>Ranunculales</taxon>
        <taxon>Ranunculaceae</taxon>
        <taxon>Coptidoideae</taxon>
        <taxon>Coptis</taxon>
    </lineage>
</organism>
<dbReference type="Proteomes" id="UP000631114">
    <property type="component" value="Unassembled WGS sequence"/>
</dbReference>
<sequence>MKDSKKRRYHVDQLPYDLQLNILSRVDVKFLLRLKSVCKQWRLLVKDPIFVKEQLHRSKNNAHLVILGGHECSKYHLCLYSINKGSWNYIHTTNIPLDVFRTECCNGLICYCNWYADLHVCNPSTRESVLLPKNSGYWEALGFGFDPSANKYKVICISLFRNEVLTLGNRSWRTVTSRPAKQIYGPSICINGTLHWDDDDMLVTFDLSTEDFGVIPYPKSTFKSIYSDFAVGEIEGCLGIVASDAVDNRCFDVWILKDHNNRVWEKERVVLAKDTRYMTVFPIVSRSGDILIQDLYCSMYSYNRKSRRTKTIRCLGLSLEAFSMEKHVESLVSLSEMYMDEFSAVRKDGVVLDACKKEMSTALETTKGQCALELEERDSEPIDSEWCDVDRVAETNAVNGSAVETNVQVHEKEDAEGLVIAQERDMTESVKEELLPIVGLAASQSSTISSEHSEKHIMLQSTNESASVSKTTNRGFAEAELFTNNLNSTHTVGSEEKAVRTNESTTILLQEQKKSCAKALSDVKMSQRRSKRSIRPPNRLNL</sequence>
<dbReference type="InterPro" id="IPR017451">
    <property type="entry name" value="F-box-assoc_interact_dom"/>
</dbReference>
<dbReference type="InterPro" id="IPR013187">
    <property type="entry name" value="F-box-assoc_dom_typ3"/>
</dbReference>
<dbReference type="Gene3D" id="1.20.1280.50">
    <property type="match status" value="1"/>
</dbReference>
<name>A0A835H7Y8_9MAGN</name>
<dbReference type="EMBL" id="JADFTS010000008">
    <property type="protein sequence ID" value="KAF9594946.1"/>
    <property type="molecule type" value="Genomic_DNA"/>
</dbReference>
<reference evidence="3 4" key="1">
    <citation type="submission" date="2020-10" db="EMBL/GenBank/DDBJ databases">
        <title>The Coptis chinensis genome and diversification of protoberbering-type alkaloids.</title>
        <authorList>
            <person name="Wang B."/>
            <person name="Shu S."/>
            <person name="Song C."/>
            <person name="Liu Y."/>
        </authorList>
    </citation>
    <scope>NUCLEOTIDE SEQUENCE [LARGE SCALE GENOMIC DNA]</scope>
    <source>
        <strain evidence="3">HL-2020</strain>
        <tissue evidence="3">Leaf</tissue>
    </source>
</reference>
<dbReference type="AlphaFoldDB" id="A0A835H7Y8"/>
<feature type="domain" description="F-box" evidence="2">
    <location>
        <begin position="8"/>
        <end position="54"/>
    </location>
</feature>
<dbReference type="InterPro" id="IPR001810">
    <property type="entry name" value="F-box_dom"/>
</dbReference>
<dbReference type="Pfam" id="PF08268">
    <property type="entry name" value="FBA_3"/>
    <property type="match status" value="1"/>
</dbReference>
<dbReference type="Pfam" id="PF00646">
    <property type="entry name" value="F-box"/>
    <property type="match status" value="1"/>
</dbReference>
<protein>
    <recommendedName>
        <fullName evidence="2">F-box domain-containing protein</fullName>
    </recommendedName>
</protein>
<dbReference type="PANTHER" id="PTHR31111:SF136">
    <property type="entry name" value="F-BOX ASSOCIATED DOMAIN-CONTAINING PROTEIN"/>
    <property type="match status" value="1"/>
</dbReference>
<dbReference type="InterPro" id="IPR036047">
    <property type="entry name" value="F-box-like_dom_sf"/>
</dbReference>
<dbReference type="SUPFAM" id="SSF81383">
    <property type="entry name" value="F-box domain"/>
    <property type="match status" value="1"/>
</dbReference>
<proteinExistence type="predicted"/>
<evidence type="ECO:0000313" key="4">
    <source>
        <dbReference type="Proteomes" id="UP000631114"/>
    </source>
</evidence>
<dbReference type="OrthoDB" id="1939031at2759"/>
<evidence type="ECO:0000256" key="1">
    <source>
        <dbReference type="SAM" id="MobiDB-lite"/>
    </source>
</evidence>
<dbReference type="SMART" id="SM00256">
    <property type="entry name" value="FBOX"/>
    <property type="match status" value="1"/>
</dbReference>
<dbReference type="NCBIfam" id="TIGR01640">
    <property type="entry name" value="F_box_assoc_1"/>
    <property type="match status" value="1"/>
</dbReference>
<comment type="caution">
    <text evidence="3">The sequence shown here is derived from an EMBL/GenBank/DDBJ whole genome shotgun (WGS) entry which is preliminary data.</text>
</comment>
<feature type="region of interest" description="Disordered" evidence="1">
    <location>
        <begin position="519"/>
        <end position="542"/>
    </location>
</feature>
<evidence type="ECO:0000259" key="2">
    <source>
        <dbReference type="PROSITE" id="PS50181"/>
    </source>
</evidence>
<dbReference type="PROSITE" id="PS50181">
    <property type="entry name" value="FBOX"/>
    <property type="match status" value="1"/>
</dbReference>
<dbReference type="PANTHER" id="PTHR31111">
    <property type="entry name" value="BNAA05G37150D PROTEIN-RELATED"/>
    <property type="match status" value="1"/>
</dbReference>
<accession>A0A835H7Y8</accession>
<keyword evidence="4" id="KW-1185">Reference proteome</keyword>
<gene>
    <name evidence="3" type="ORF">IFM89_035516</name>
</gene>